<protein>
    <submittedName>
        <fullName evidence="2">Uncharacterized protein</fullName>
    </submittedName>
</protein>
<comment type="caution">
    <text evidence="2">The sequence shown here is derived from an EMBL/GenBank/DDBJ whole genome shotgun (WGS) entry which is preliminary data.</text>
</comment>
<proteinExistence type="predicted"/>
<evidence type="ECO:0000313" key="2">
    <source>
        <dbReference type="EMBL" id="KXA89141.1"/>
    </source>
</evidence>
<feature type="repeat" description="TPR" evidence="1">
    <location>
        <begin position="105"/>
        <end position="138"/>
    </location>
</feature>
<dbReference type="EMBL" id="LHXK01000053">
    <property type="protein sequence ID" value="KXA89141.1"/>
    <property type="molecule type" value="Genomic_DNA"/>
</dbReference>
<sequence>MGEKEREFIDEDREVMNAYYELCERYEGGNVRSIKRGLSELIEVDPNFLDPYLMLYSILEDEGNLQEAEAMLNVAYERALELITDEEGRWPDKLEWGWLENRHIIRSILNKAVSLWGNGETEKALELFRKLLDANPADHVGARHYILAIRMEMSLEEFENRFNKGGYYDTDVMDWFDENYEKFQDEFKRWEEAVEEGE</sequence>
<dbReference type="AlphaFoldDB" id="A0A133U4M6"/>
<keyword evidence="3" id="KW-1185">Reference proteome</keyword>
<accession>A0A133U4M6</accession>
<dbReference type="InterPro" id="IPR011990">
    <property type="entry name" value="TPR-like_helical_dom_sf"/>
</dbReference>
<dbReference type="InterPro" id="IPR019734">
    <property type="entry name" value="TPR_rpt"/>
</dbReference>
<dbReference type="Gene3D" id="1.25.40.10">
    <property type="entry name" value="Tetratricopeptide repeat domain"/>
    <property type="match status" value="1"/>
</dbReference>
<dbReference type="Proteomes" id="UP000070184">
    <property type="component" value="Unassembled WGS sequence"/>
</dbReference>
<evidence type="ECO:0000313" key="3">
    <source>
        <dbReference type="Proteomes" id="UP000070184"/>
    </source>
</evidence>
<evidence type="ECO:0000256" key="1">
    <source>
        <dbReference type="PROSITE-ProRule" id="PRU00339"/>
    </source>
</evidence>
<dbReference type="SUPFAM" id="SSF48452">
    <property type="entry name" value="TPR-like"/>
    <property type="match status" value="1"/>
</dbReference>
<organism evidence="2 3">
    <name type="scientific">candidate division MSBL1 archaeon SCGC-AAA259B11</name>
    <dbReference type="NCBI Taxonomy" id="1698260"/>
    <lineage>
        <taxon>Archaea</taxon>
        <taxon>Methanobacteriati</taxon>
        <taxon>Methanobacteriota</taxon>
        <taxon>candidate division MSBL1</taxon>
    </lineage>
</organism>
<dbReference type="PROSITE" id="PS50005">
    <property type="entry name" value="TPR"/>
    <property type="match status" value="1"/>
</dbReference>
<reference evidence="2 3" key="1">
    <citation type="journal article" date="2016" name="Sci. Rep.">
        <title>Metabolic traits of an uncultured archaeal lineage -MSBL1- from brine pools of the Red Sea.</title>
        <authorList>
            <person name="Mwirichia R."/>
            <person name="Alam I."/>
            <person name="Rashid M."/>
            <person name="Vinu M."/>
            <person name="Ba-Alawi W."/>
            <person name="Anthony Kamau A."/>
            <person name="Kamanda Ngugi D."/>
            <person name="Goker M."/>
            <person name="Klenk H.P."/>
            <person name="Bajic V."/>
            <person name="Stingl U."/>
        </authorList>
    </citation>
    <scope>NUCLEOTIDE SEQUENCE [LARGE SCALE GENOMIC DNA]</scope>
    <source>
        <strain evidence="2">SCGC-AAA259B11</strain>
    </source>
</reference>
<keyword evidence="1" id="KW-0802">TPR repeat</keyword>
<gene>
    <name evidence="2" type="ORF">AKJ61_03480</name>
</gene>
<name>A0A133U4M6_9EURY</name>